<dbReference type="EMBL" id="MPIN01000001">
    <property type="protein sequence ID" value="OJH42357.1"/>
    <property type="molecule type" value="Genomic_DNA"/>
</dbReference>
<name>A0A1L9BJC3_9BACT</name>
<keyword evidence="2" id="KW-1185">Reference proteome</keyword>
<evidence type="ECO:0000313" key="1">
    <source>
        <dbReference type="EMBL" id="OJH42357.1"/>
    </source>
</evidence>
<protein>
    <recommendedName>
        <fullName evidence="3">IrrE N-terminal-like domain-containing protein</fullName>
    </recommendedName>
</protein>
<reference evidence="1 2" key="2">
    <citation type="submission" date="2016-12" db="EMBL/GenBank/DDBJ databases">
        <title>Draft Genome Sequence of Cystobacter ferrugineus Strain Cbfe23.</title>
        <authorList>
            <person name="Akbar S."/>
            <person name="Dowd S.E."/>
            <person name="Stevens D.C."/>
        </authorList>
    </citation>
    <scope>NUCLEOTIDE SEQUENCE [LARGE SCALE GENOMIC DNA]</scope>
    <source>
        <strain evidence="1 2">Cbfe23</strain>
    </source>
</reference>
<dbReference type="Proteomes" id="UP000182229">
    <property type="component" value="Unassembled WGS sequence"/>
</dbReference>
<dbReference type="OrthoDB" id="5497105at2"/>
<accession>A0A1L9BJC3</accession>
<gene>
    <name evidence="1" type="ORF">BON30_03905</name>
</gene>
<comment type="caution">
    <text evidence="1">The sequence shown here is derived from an EMBL/GenBank/DDBJ whole genome shotgun (WGS) entry which is preliminary data.</text>
</comment>
<dbReference type="RefSeq" id="WP_143177274.1">
    <property type="nucleotide sequence ID" value="NZ_MPIN01000001.1"/>
</dbReference>
<evidence type="ECO:0000313" key="2">
    <source>
        <dbReference type="Proteomes" id="UP000182229"/>
    </source>
</evidence>
<dbReference type="AlphaFoldDB" id="A0A1L9BJC3"/>
<evidence type="ECO:0008006" key="3">
    <source>
        <dbReference type="Google" id="ProtNLM"/>
    </source>
</evidence>
<proteinExistence type="predicted"/>
<organism evidence="1 2">
    <name type="scientific">Cystobacter ferrugineus</name>
    <dbReference type="NCBI Taxonomy" id="83449"/>
    <lineage>
        <taxon>Bacteria</taxon>
        <taxon>Pseudomonadati</taxon>
        <taxon>Myxococcota</taxon>
        <taxon>Myxococcia</taxon>
        <taxon>Myxococcales</taxon>
        <taxon>Cystobacterineae</taxon>
        <taxon>Archangiaceae</taxon>
        <taxon>Cystobacter</taxon>
    </lineage>
</organism>
<sequence>MEAIMRGEAAPDENFRANLPAEEKVLNEFAQAAQAPPQEHAIASIAEAHRPRLTLMATQLAELERLLGKTERLSRWQDVRVGLREIASTYSPIRFPGLPEWKRAQFAAQKTRELLTLRKGETRLPLSHLLDRTASSPLAMVFPFEQMLGELGLGSGAAPVIGLSPQVVMGDIGVLRFAVAHQLGHLLESLGGQPTFTCTLLVKDDKLLSGEGERFANAFAVYLLAPLDEVQQLAGAYPRGKDWYWDAAQDVAATFGLSPRVAMTHLLNCLEESNAKQMLDTFRSDSRWWQYREDVRDHVESAWDDERRDLRERVGDLPDNNVQEALRRPRSATFEQFVSEASERGMLEPSTVDDLRVA</sequence>
<reference evidence="2" key="1">
    <citation type="submission" date="2016-11" db="EMBL/GenBank/DDBJ databases">
        <authorList>
            <person name="Shukria A."/>
            <person name="Stevens D.C."/>
        </authorList>
    </citation>
    <scope>NUCLEOTIDE SEQUENCE [LARGE SCALE GENOMIC DNA]</scope>
    <source>
        <strain evidence="2">Cbfe23</strain>
    </source>
</reference>